<dbReference type="PATRIC" id="fig|1246626.3.peg.268"/>
<dbReference type="NCBIfam" id="NF033746">
    <property type="entry name" value="class_D_sortase"/>
    <property type="match status" value="1"/>
</dbReference>
<dbReference type="KEGG" id="ble:BleG1_0282"/>
<keyword evidence="4" id="KW-0812">Transmembrane</keyword>
<dbReference type="InterPro" id="IPR023365">
    <property type="entry name" value="Sortase_dom-sf"/>
</dbReference>
<dbReference type="GO" id="GO:0016787">
    <property type="term" value="F:hydrolase activity"/>
    <property type="evidence" value="ECO:0007669"/>
    <property type="project" value="UniProtKB-KW"/>
</dbReference>
<dbReference type="Gene3D" id="2.40.260.10">
    <property type="entry name" value="Sortase"/>
    <property type="match status" value="1"/>
</dbReference>
<feature type="active site" description="Proton donor/acceptor" evidence="2">
    <location>
        <position position="151"/>
    </location>
</feature>
<dbReference type="AlphaFoldDB" id="A0A060LS72"/>
<evidence type="ECO:0000256" key="1">
    <source>
        <dbReference type="ARBA" id="ARBA00022801"/>
    </source>
</evidence>
<dbReference type="Proteomes" id="UP000027142">
    <property type="component" value="Chromosome"/>
</dbReference>
<dbReference type="InterPro" id="IPR053525">
    <property type="entry name" value="Sortase_D"/>
</dbReference>
<dbReference type="EMBL" id="CP003923">
    <property type="protein sequence ID" value="AIC92890.1"/>
    <property type="molecule type" value="Genomic_DNA"/>
</dbReference>
<dbReference type="STRING" id="1246626.BleG1_0282"/>
<dbReference type="InterPro" id="IPR005754">
    <property type="entry name" value="Sortase"/>
</dbReference>
<sequence>MESFVFLYLCTVCLMKRGDRMKSVYNGVIVMGLAIAIFFSYQWWQSTQSVQPMASESLLEEAHSTSLNHRSAVQEVEGERRASSSEPQSNDQLTYYSTGENIGKLSIPELNKTYDTFWGTDDATLHQGVGMYVSEWTTTPDEKGHTVLSGHRDTVFSELGELVIGDQLIVEFDGFQYVYEINDTWITDAEDRTVIVKKDEATLTVTTCYPFQYLGAAPDRYIIQSHLVATYEM</sequence>
<dbReference type="CDD" id="cd05828">
    <property type="entry name" value="Sortase_D_1"/>
    <property type="match status" value="1"/>
</dbReference>
<keyword evidence="6" id="KW-1185">Reference proteome</keyword>
<feature type="active site" description="Acyl-thioester intermediate" evidence="2">
    <location>
        <position position="208"/>
    </location>
</feature>
<feature type="transmembrane region" description="Helical" evidence="4">
    <location>
        <begin position="24"/>
        <end position="44"/>
    </location>
</feature>
<dbReference type="eggNOG" id="COG3764">
    <property type="taxonomic scope" value="Bacteria"/>
</dbReference>
<evidence type="ECO:0000313" key="5">
    <source>
        <dbReference type="EMBL" id="AIC92890.1"/>
    </source>
</evidence>
<evidence type="ECO:0000256" key="4">
    <source>
        <dbReference type="SAM" id="Phobius"/>
    </source>
</evidence>
<dbReference type="HOGENOM" id="CLU_045680_8_2_9"/>
<evidence type="ECO:0000313" key="6">
    <source>
        <dbReference type="Proteomes" id="UP000027142"/>
    </source>
</evidence>
<keyword evidence="4" id="KW-0472">Membrane</keyword>
<dbReference type="Pfam" id="PF04203">
    <property type="entry name" value="Sortase"/>
    <property type="match status" value="1"/>
</dbReference>
<feature type="region of interest" description="Disordered" evidence="3">
    <location>
        <begin position="66"/>
        <end position="95"/>
    </location>
</feature>
<dbReference type="NCBIfam" id="TIGR01076">
    <property type="entry name" value="sortase_fam"/>
    <property type="match status" value="1"/>
</dbReference>
<feature type="compositionally biased region" description="Polar residues" evidence="3">
    <location>
        <begin position="84"/>
        <end position="95"/>
    </location>
</feature>
<accession>A0A060LS72</accession>
<keyword evidence="1" id="KW-0378">Hydrolase</keyword>
<gene>
    <name evidence="5" type="ORF">BleG1_0282</name>
</gene>
<name>A0A060LS72_9BACI</name>
<evidence type="ECO:0000256" key="2">
    <source>
        <dbReference type="PIRSR" id="PIRSR605754-1"/>
    </source>
</evidence>
<reference evidence="5 6" key="1">
    <citation type="journal article" date="2014" name="Gene">
        <title>A comparative genomic analysis of the alkalitolerant soil bacterium Bacillus lehensis G1.</title>
        <authorList>
            <person name="Noor Y.M."/>
            <person name="Samsulrizal N.H."/>
            <person name="Jema'on N.A."/>
            <person name="Low K.O."/>
            <person name="Ramli A.N."/>
            <person name="Alias N.I."/>
            <person name="Damis S.I."/>
            <person name="Fuzi S.F."/>
            <person name="Isa M.N."/>
            <person name="Murad A.M."/>
            <person name="Raih M.F."/>
            <person name="Bakar F.D."/>
            <person name="Najimudin N."/>
            <person name="Mahadi N.M."/>
            <person name="Illias R.M."/>
        </authorList>
    </citation>
    <scope>NUCLEOTIDE SEQUENCE [LARGE SCALE GENOMIC DNA]</scope>
    <source>
        <strain evidence="5 6">G1</strain>
    </source>
</reference>
<organism evidence="5 6">
    <name type="scientific">Shouchella lehensis G1</name>
    <dbReference type="NCBI Taxonomy" id="1246626"/>
    <lineage>
        <taxon>Bacteria</taxon>
        <taxon>Bacillati</taxon>
        <taxon>Bacillota</taxon>
        <taxon>Bacilli</taxon>
        <taxon>Bacillales</taxon>
        <taxon>Bacillaceae</taxon>
        <taxon>Shouchella</taxon>
    </lineage>
</organism>
<dbReference type="InterPro" id="IPR041999">
    <property type="entry name" value="Sortase_D_1"/>
</dbReference>
<proteinExistence type="predicted"/>
<dbReference type="SUPFAM" id="SSF63817">
    <property type="entry name" value="Sortase"/>
    <property type="match status" value="1"/>
</dbReference>
<evidence type="ECO:0000256" key="3">
    <source>
        <dbReference type="SAM" id="MobiDB-lite"/>
    </source>
</evidence>
<keyword evidence="4" id="KW-1133">Transmembrane helix</keyword>
<protein>
    <submittedName>
        <fullName evidence="5">Sortase family protein</fullName>
    </submittedName>
</protein>